<dbReference type="AlphaFoldDB" id="A0A8H6JVM8"/>
<proteinExistence type="predicted"/>
<evidence type="ECO:0000313" key="1">
    <source>
        <dbReference type="EMBL" id="KAF6820182.1"/>
    </source>
</evidence>
<name>A0A8H6JVM8_9PEZI</name>
<comment type="caution">
    <text evidence="1">The sequence shown here is derived from an EMBL/GenBank/DDBJ whole genome shotgun (WGS) entry which is preliminary data.</text>
</comment>
<organism evidence="1 2">
    <name type="scientific">Colletotrichum sojae</name>
    <dbReference type="NCBI Taxonomy" id="2175907"/>
    <lineage>
        <taxon>Eukaryota</taxon>
        <taxon>Fungi</taxon>
        <taxon>Dikarya</taxon>
        <taxon>Ascomycota</taxon>
        <taxon>Pezizomycotina</taxon>
        <taxon>Sordariomycetes</taxon>
        <taxon>Hypocreomycetidae</taxon>
        <taxon>Glomerellales</taxon>
        <taxon>Glomerellaceae</taxon>
        <taxon>Colletotrichum</taxon>
        <taxon>Colletotrichum orchidearum species complex</taxon>
    </lineage>
</organism>
<evidence type="ECO:0000313" key="2">
    <source>
        <dbReference type="Proteomes" id="UP000652219"/>
    </source>
</evidence>
<protein>
    <submittedName>
        <fullName evidence="1">Uncharacterized protein</fullName>
    </submittedName>
</protein>
<reference evidence="1 2" key="1">
    <citation type="journal article" date="2020" name="Phytopathology">
        <title>Genome Sequence Resources of Colletotrichum truncatum, C. plurivorum, C. musicola, and C. sojae: Four Species Pathogenic to Soybean (Glycine max).</title>
        <authorList>
            <person name="Rogerio F."/>
            <person name="Boufleur T.R."/>
            <person name="Ciampi-Guillardi M."/>
            <person name="Sukno S.A."/>
            <person name="Thon M.R."/>
            <person name="Massola Junior N.S."/>
            <person name="Baroncelli R."/>
        </authorList>
    </citation>
    <scope>NUCLEOTIDE SEQUENCE [LARGE SCALE GENOMIC DNA]</scope>
    <source>
        <strain evidence="1 2">LFN0009</strain>
    </source>
</reference>
<dbReference type="Proteomes" id="UP000652219">
    <property type="component" value="Unassembled WGS sequence"/>
</dbReference>
<dbReference type="EMBL" id="WIGN01000006">
    <property type="protein sequence ID" value="KAF6820182.1"/>
    <property type="molecule type" value="Genomic_DNA"/>
</dbReference>
<sequence length="120" mass="13695">MAGPGIPLPPPPCHVRSVPYRTAPHRTAPQPHRSTLPCLRWLNNQHSTWMIPPDGAYWYNARIRRREETSKYRPTNNADCRLGIAGRHEALVGLHGNAPTQGGDDMLLHYSNLHYYRTLH</sequence>
<keyword evidence="2" id="KW-1185">Reference proteome</keyword>
<accession>A0A8H6JVM8</accession>
<gene>
    <name evidence="1" type="ORF">CSOJ01_00885</name>
</gene>